<accession>A0A366XS57</accession>
<feature type="region of interest" description="Disordered" evidence="2">
    <location>
        <begin position="38"/>
        <end position="60"/>
    </location>
</feature>
<proteinExistence type="inferred from homology"/>
<dbReference type="PANTHER" id="PTHR33393">
    <property type="entry name" value="POLYGLUTAMINE SYNTHESIS ACCESSORY PROTEIN RV0574C-RELATED"/>
    <property type="match status" value="1"/>
</dbReference>
<evidence type="ECO:0000313" key="4">
    <source>
        <dbReference type="EMBL" id="RBW67965.1"/>
    </source>
</evidence>
<dbReference type="InterPro" id="IPR029052">
    <property type="entry name" value="Metallo-depent_PP-like"/>
</dbReference>
<evidence type="ECO:0000259" key="3">
    <source>
        <dbReference type="SMART" id="SM00854"/>
    </source>
</evidence>
<dbReference type="AlphaFoldDB" id="A0A366XS57"/>
<dbReference type="SUPFAM" id="SSF56300">
    <property type="entry name" value="Metallo-dependent phosphatases"/>
    <property type="match status" value="1"/>
</dbReference>
<dbReference type="EMBL" id="QOCW01000027">
    <property type="protein sequence ID" value="RBW67965.1"/>
    <property type="molecule type" value="Genomic_DNA"/>
</dbReference>
<keyword evidence="5" id="KW-1185">Reference proteome</keyword>
<reference evidence="4 5" key="1">
    <citation type="submission" date="2018-07" db="EMBL/GenBank/DDBJ databases">
        <title>Lottiidibacillus patelloidae gen. nov., sp. nov., isolated from the intestinal tract of a marine limpet and the reclassification of B. taeanensis BH030017T, B. algicola KMM 3737T and B. hwajinpoensis SW-72T as genus Lottiidibacillus.</title>
        <authorList>
            <person name="Liu R."/>
            <person name="Huang Z."/>
        </authorList>
    </citation>
    <scope>NUCLEOTIDE SEQUENCE [LARGE SCALE GENOMIC DNA]</scope>
    <source>
        <strain evidence="4 5">BH030017</strain>
    </source>
</reference>
<gene>
    <name evidence="4" type="ORF">DS031_19360</name>
</gene>
<evidence type="ECO:0000313" key="5">
    <source>
        <dbReference type="Proteomes" id="UP000253314"/>
    </source>
</evidence>
<comment type="caution">
    <text evidence="4">The sequence shown here is derived from an EMBL/GenBank/DDBJ whole genome shotgun (WGS) entry which is preliminary data.</text>
</comment>
<dbReference type="Pfam" id="PF09587">
    <property type="entry name" value="PGA_cap"/>
    <property type="match status" value="1"/>
</dbReference>
<dbReference type="OrthoDB" id="9810906at2"/>
<evidence type="ECO:0000256" key="1">
    <source>
        <dbReference type="ARBA" id="ARBA00005662"/>
    </source>
</evidence>
<dbReference type="PANTHER" id="PTHR33393:SF12">
    <property type="entry name" value="CAPSULE BIOSYNTHESIS PROTEIN CAPA"/>
    <property type="match status" value="1"/>
</dbReference>
<feature type="compositionally biased region" description="Basic and acidic residues" evidence="2">
    <location>
        <begin position="38"/>
        <end position="56"/>
    </location>
</feature>
<feature type="domain" description="Capsule synthesis protein CapA" evidence="3">
    <location>
        <begin position="64"/>
        <end position="310"/>
    </location>
</feature>
<sequence>MKKSLFYLTFLVLILILSSYSIITNEPVVDETPIVVKEEASEQEAEEKGSTEEEKPAPAGSTATLAAIGDILIHDRVYDLAEVGNGVYDFMPMLAPVQPYIGEADITVANQETMIGGVDLGLSSYPSFNSPYEVGDALQESGVDLVTLANNHTLDRGENVIQSALSYWDTLGIPYTGSFESAEDQQTIRTIEKNGIVFSFLAYTYGTNGIPVPADKPYLVNLIDWPKMEQEIIKAKQQSDVVVVSLHFGQEYERMPNEMQKELAHQAANTGADIVIGHHPHVLQPLEWVEREDGTRAFIAYSLGNFLSGQKWDYKDIGGIMQIKVEKTEANGEETIELKEPAFVPTFVEQGYVVYPLKDVEGKEAVYEEIKTHMSQWMPELQFSLE</sequence>
<name>A0A366XS57_9BACI</name>
<dbReference type="RefSeq" id="WP_113807763.1">
    <property type="nucleotide sequence ID" value="NZ_QOCW01000027.1"/>
</dbReference>
<dbReference type="SMART" id="SM00854">
    <property type="entry name" value="PGA_cap"/>
    <property type="match status" value="1"/>
</dbReference>
<dbReference type="Proteomes" id="UP000253314">
    <property type="component" value="Unassembled WGS sequence"/>
</dbReference>
<organism evidence="4 5">
    <name type="scientific">Bacillus taeanensis</name>
    <dbReference type="NCBI Taxonomy" id="273032"/>
    <lineage>
        <taxon>Bacteria</taxon>
        <taxon>Bacillati</taxon>
        <taxon>Bacillota</taxon>
        <taxon>Bacilli</taxon>
        <taxon>Bacillales</taxon>
        <taxon>Bacillaceae</taxon>
        <taxon>Bacillus</taxon>
    </lineage>
</organism>
<evidence type="ECO:0000256" key="2">
    <source>
        <dbReference type="SAM" id="MobiDB-lite"/>
    </source>
</evidence>
<protein>
    <submittedName>
        <fullName evidence="4">CapA family protein</fullName>
    </submittedName>
</protein>
<dbReference type="Gene3D" id="3.60.21.10">
    <property type="match status" value="1"/>
</dbReference>
<dbReference type="InterPro" id="IPR019079">
    <property type="entry name" value="Capsule_synth_CapA"/>
</dbReference>
<comment type="similarity">
    <text evidence="1">Belongs to the CapA family.</text>
</comment>
<dbReference type="InterPro" id="IPR052169">
    <property type="entry name" value="CW_Biosynth-Accessory"/>
</dbReference>
<dbReference type="CDD" id="cd07381">
    <property type="entry name" value="MPP_CapA"/>
    <property type="match status" value="1"/>
</dbReference>